<dbReference type="Gene3D" id="1.10.3700.10">
    <property type="entry name" value="AGR C 984p-like"/>
    <property type="match status" value="3"/>
</dbReference>
<sequence length="755" mass="88474">MISQTGELMPMGLYNAKDKLISEISKRRSVLIEDDYYKKRIKEISTIDEFLQDNRLLRYALKAYGLSDLFNKKSMIRQILKSNSEDIKSFVNSSNNINSSKFRKFAQSFSFSLSDPPKVIQGNIQQERLISKYKNSYQLNEESAYEKSEYFRKNASKINSVDKLIADKKILDYVLNAFDINTNHISIPFLRRNLTHYNNNIENLLIKYGKKHMRQMAEYFNFKSDGYFDNKNSALTENKIENIINKYLDRKTYFVPEKNIANDRFYYESNINSISSIEKLVEDPILFKIIKISLSIDLKTSSKYFLKLVNSGSLNIKEFFQIHDPNKIGNRIQTTEQTKKILKLYNDNCHKLRNDYISSSIENYIKTLPTFGSVDDFLNSSPKLSINNNKITPLEVALRAYDIDKDTYKYVLRDVLTSDPNDPNSYINKHKDKRFINLNLDFNFDKNGNPKKMPMAHLPLTKKDYIAGYVKNKNNDYINNDKVIFSKKGQIKIGENIRSNVDYYINNIDKIDSFENLIADKDLMHIILDSKGIDSKKVSKSFLERIFKSDLADPKSFVNQYKDKRYKEIMLSFEFNSINKKIYKNNGKIQNYFHINKTIESYKNQILEDEVKDKNPDMELALYFSRIIPTINSTYEILSDKNIFNVVSKVCNLPVHFSSLNQKKQIDILTKKINIKDFQDPKKVQQFLYRFFYTDNVKRTDQSVLLLSQSDQYDLYNEKLPEVSTLSLSGTKLSLLDLFNKSSAQINYFKGFFSR</sequence>
<dbReference type="InterPro" id="IPR010626">
    <property type="entry name" value="DUF1217"/>
</dbReference>
<evidence type="ECO:0000313" key="1">
    <source>
        <dbReference type="EMBL" id="AHA28098.1"/>
    </source>
</evidence>
<dbReference type="SUPFAM" id="SSF158837">
    <property type="entry name" value="AGR C 984p-like"/>
    <property type="match status" value="4"/>
</dbReference>
<dbReference type="AlphaFoldDB" id="U6B5L9"/>
<dbReference type="PATRIC" id="fig|1261131.3.peg.719"/>
<protein>
    <submittedName>
        <fullName evidence="1">Uncharacterized protein</fullName>
    </submittedName>
</protein>
<evidence type="ECO:0000313" key="2">
    <source>
        <dbReference type="Proteomes" id="UP000017862"/>
    </source>
</evidence>
<keyword evidence="2" id="KW-1185">Reference proteome</keyword>
<dbReference type="STRING" id="1261131.lam_755"/>
<organism evidence="1 2">
    <name type="scientific">Candidatus Liberibacter americanus str. Sao Paulo</name>
    <dbReference type="NCBI Taxonomy" id="1261131"/>
    <lineage>
        <taxon>Bacteria</taxon>
        <taxon>Pseudomonadati</taxon>
        <taxon>Pseudomonadota</taxon>
        <taxon>Alphaproteobacteria</taxon>
        <taxon>Hyphomicrobiales</taxon>
        <taxon>Rhizobiaceae</taxon>
        <taxon>Liberibacter</taxon>
    </lineage>
</organism>
<dbReference type="eggNOG" id="ENOG502ZBJH">
    <property type="taxonomic scope" value="Bacteria"/>
</dbReference>
<proteinExistence type="predicted"/>
<dbReference type="KEGG" id="lar:lam_755"/>
<dbReference type="Proteomes" id="UP000017862">
    <property type="component" value="Chromosome"/>
</dbReference>
<reference evidence="1 2" key="1">
    <citation type="journal article" date="2014" name="Mol. Plant Microbe Interact.">
        <title>The complete genome sequence of Candidatus Liberibacter americanus, associated with citrus Huanglongbing.</title>
        <authorList>
            <person name="Wulff N.A."/>
            <person name="Zhang S."/>
            <person name="Setubal J.C."/>
            <person name="Almeida N.F."/>
            <person name="Martins E.C."/>
            <person name="Harakava R."/>
            <person name="Kumar D."/>
            <person name="Rangel L.T."/>
            <person name="Foissac X."/>
            <person name="Bove J."/>
            <person name="Gabriel D.W."/>
        </authorList>
    </citation>
    <scope>NUCLEOTIDE SEQUENCE [LARGE SCALE GENOMIC DNA]</scope>
    <source>
        <strain evidence="1 2">Sao Paulo</strain>
    </source>
</reference>
<dbReference type="EMBL" id="CP006604">
    <property type="protein sequence ID" value="AHA28098.1"/>
    <property type="molecule type" value="Genomic_DNA"/>
</dbReference>
<dbReference type="Pfam" id="PF06748">
    <property type="entry name" value="DUF1217"/>
    <property type="match status" value="3"/>
</dbReference>
<dbReference type="InterPro" id="IPR023157">
    <property type="entry name" value="AGR-C-984p-like_sf"/>
</dbReference>
<gene>
    <name evidence="1" type="ORF">lam_755</name>
</gene>
<dbReference type="RefSeq" id="WP_007557323.1">
    <property type="nucleotide sequence ID" value="NC_022793.1"/>
</dbReference>
<dbReference type="HOGENOM" id="CLU_013150_0_0_5"/>
<name>U6B5L9_9HYPH</name>
<accession>U6B5L9</accession>